<evidence type="ECO:0000313" key="7">
    <source>
        <dbReference type="Proteomes" id="UP001597483"/>
    </source>
</evidence>
<feature type="domain" description="Methyltransferase type 11" evidence="5">
    <location>
        <begin position="55"/>
        <end position="146"/>
    </location>
</feature>
<dbReference type="PANTHER" id="PTHR43464:SF19">
    <property type="entry name" value="UBIQUINONE BIOSYNTHESIS O-METHYLTRANSFERASE, MITOCHONDRIAL"/>
    <property type="match status" value="1"/>
</dbReference>
<dbReference type="GO" id="GO:0032259">
    <property type="term" value="P:methylation"/>
    <property type="evidence" value="ECO:0007669"/>
    <property type="project" value="UniProtKB-KW"/>
</dbReference>
<sequence length="243" mass="26535">MTSAWTNEAAIQQWDTTSTRESMEATAERGDFAKQHLVNPVLLRLLGDVRGRTVLDAGCGNGYFSRILAARGAEVTGVEPAGSLISFAREKSAEDISYLQADLAQLPELEPFDAVVCSMVLMAIPDWKPAMRACVEAVRPGGLFVFAIVHPAFEELFGTWREHGEYRRKEYLAEYEIASGHAADFHRPISAYLNEVAALGCRVREVVEPGLDPEVAKASGIESYVRMPNFLIVAAETGCPSGL</sequence>
<accession>A0ABW5H9T7</accession>
<evidence type="ECO:0000256" key="1">
    <source>
        <dbReference type="ARBA" id="ARBA00022603"/>
    </source>
</evidence>
<keyword evidence="2 6" id="KW-0808">Transferase</keyword>
<dbReference type="PANTHER" id="PTHR43464">
    <property type="entry name" value="METHYLTRANSFERASE"/>
    <property type="match status" value="1"/>
</dbReference>
<feature type="compositionally biased region" description="Polar residues" evidence="4">
    <location>
        <begin position="1"/>
        <end position="20"/>
    </location>
</feature>
<dbReference type="InterPro" id="IPR013216">
    <property type="entry name" value="Methyltransf_11"/>
</dbReference>
<dbReference type="Gene3D" id="3.40.50.150">
    <property type="entry name" value="Vaccinia Virus protein VP39"/>
    <property type="match status" value="1"/>
</dbReference>
<dbReference type="GO" id="GO:0061542">
    <property type="term" value="F:3-demethylubiquinol 3-O-methyltransferase activity"/>
    <property type="evidence" value="ECO:0007669"/>
    <property type="project" value="UniProtKB-EC"/>
</dbReference>
<evidence type="ECO:0000259" key="5">
    <source>
        <dbReference type="Pfam" id="PF08241"/>
    </source>
</evidence>
<evidence type="ECO:0000313" key="6">
    <source>
        <dbReference type="EMBL" id="MFD2469900.1"/>
    </source>
</evidence>
<feature type="region of interest" description="Disordered" evidence="4">
    <location>
        <begin position="1"/>
        <end position="25"/>
    </location>
</feature>
<dbReference type="RefSeq" id="WP_378306665.1">
    <property type="nucleotide sequence ID" value="NZ_JBHUKS010000015.1"/>
</dbReference>
<evidence type="ECO:0000256" key="2">
    <source>
        <dbReference type="ARBA" id="ARBA00022679"/>
    </source>
</evidence>
<keyword evidence="3" id="KW-0949">S-adenosyl-L-methionine</keyword>
<comment type="caution">
    <text evidence="6">The sequence shown here is derived from an EMBL/GenBank/DDBJ whole genome shotgun (WGS) entry which is preliminary data.</text>
</comment>
<gene>
    <name evidence="6" type="ORF">ACFSVL_21115</name>
</gene>
<dbReference type="CDD" id="cd02440">
    <property type="entry name" value="AdoMet_MTases"/>
    <property type="match status" value="1"/>
</dbReference>
<keyword evidence="7" id="KW-1185">Reference proteome</keyword>
<protein>
    <submittedName>
        <fullName evidence="6">Class I SAM-dependent methyltransferase</fullName>
        <ecNumber evidence="6">2.1.1.222</ecNumber>
        <ecNumber evidence="6">2.1.1.64</ecNumber>
    </submittedName>
</protein>
<dbReference type="Proteomes" id="UP001597483">
    <property type="component" value="Unassembled WGS sequence"/>
</dbReference>
<dbReference type="SUPFAM" id="SSF53335">
    <property type="entry name" value="S-adenosyl-L-methionine-dependent methyltransferases"/>
    <property type="match status" value="1"/>
</dbReference>
<dbReference type="EMBL" id="JBHUKS010000015">
    <property type="protein sequence ID" value="MFD2469900.1"/>
    <property type="molecule type" value="Genomic_DNA"/>
</dbReference>
<dbReference type="EC" id="2.1.1.222" evidence="6"/>
<keyword evidence="1 6" id="KW-0489">Methyltransferase</keyword>
<reference evidence="7" key="1">
    <citation type="journal article" date="2019" name="Int. J. Syst. Evol. Microbiol.">
        <title>The Global Catalogue of Microorganisms (GCM) 10K type strain sequencing project: providing services to taxonomists for standard genome sequencing and annotation.</title>
        <authorList>
            <consortium name="The Broad Institute Genomics Platform"/>
            <consortium name="The Broad Institute Genome Sequencing Center for Infectious Disease"/>
            <person name="Wu L."/>
            <person name="Ma J."/>
        </authorList>
    </citation>
    <scope>NUCLEOTIDE SEQUENCE [LARGE SCALE GENOMIC DNA]</scope>
    <source>
        <strain evidence="7">CGMCC 4.7641</strain>
    </source>
</reference>
<evidence type="ECO:0000256" key="3">
    <source>
        <dbReference type="ARBA" id="ARBA00022691"/>
    </source>
</evidence>
<dbReference type="EC" id="2.1.1.64" evidence="6"/>
<name>A0ABW5H9T7_9PSEU</name>
<evidence type="ECO:0000256" key="4">
    <source>
        <dbReference type="SAM" id="MobiDB-lite"/>
    </source>
</evidence>
<proteinExistence type="predicted"/>
<dbReference type="InterPro" id="IPR029063">
    <property type="entry name" value="SAM-dependent_MTases_sf"/>
</dbReference>
<organism evidence="6 7">
    <name type="scientific">Amycolatopsis silviterrae</name>
    <dbReference type="NCBI Taxonomy" id="1656914"/>
    <lineage>
        <taxon>Bacteria</taxon>
        <taxon>Bacillati</taxon>
        <taxon>Actinomycetota</taxon>
        <taxon>Actinomycetes</taxon>
        <taxon>Pseudonocardiales</taxon>
        <taxon>Pseudonocardiaceae</taxon>
        <taxon>Amycolatopsis</taxon>
    </lineage>
</organism>
<dbReference type="Pfam" id="PF08241">
    <property type="entry name" value="Methyltransf_11"/>
    <property type="match status" value="1"/>
</dbReference>
<dbReference type="GO" id="GO:0102208">
    <property type="term" value="F:2-polyprenyl-6-hydroxyphenol methylase activity"/>
    <property type="evidence" value="ECO:0007669"/>
    <property type="project" value="UniProtKB-EC"/>
</dbReference>